<organism evidence="2 3">
    <name type="scientific">Pygocentrus nattereri</name>
    <name type="common">Red-bellied piranha</name>
    <dbReference type="NCBI Taxonomy" id="42514"/>
    <lineage>
        <taxon>Eukaryota</taxon>
        <taxon>Metazoa</taxon>
        <taxon>Chordata</taxon>
        <taxon>Craniata</taxon>
        <taxon>Vertebrata</taxon>
        <taxon>Euteleostomi</taxon>
        <taxon>Actinopterygii</taxon>
        <taxon>Neopterygii</taxon>
        <taxon>Teleostei</taxon>
        <taxon>Ostariophysi</taxon>
        <taxon>Characiformes</taxon>
        <taxon>Characoidei</taxon>
        <taxon>Pygocentrus</taxon>
    </lineage>
</organism>
<dbReference type="GeneTree" id="ENSGT00940000165023"/>
<dbReference type="Proteomes" id="UP001501920">
    <property type="component" value="Chromosome 29"/>
</dbReference>
<evidence type="ECO:0000313" key="2">
    <source>
        <dbReference type="Ensembl" id="ENSPNAP00000067850.1"/>
    </source>
</evidence>
<reference evidence="2" key="2">
    <citation type="submission" date="2025-08" db="UniProtKB">
        <authorList>
            <consortium name="Ensembl"/>
        </authorList>
    </citation>
    <scope>IDENTIFICATION</scope>
</reference>
<protein>
    <recommendedName>
        <fullName evidence="4">Reverse transcriptase domain-containing protein</fullName>
    </recommendedName>
</protein>
<evidence type="ECO:0000313" key="3">
    <source>
        <dbReference type="Proteomes" id="UP001501920"/>
    </source>
</evidence>
<evidence type="ECO:0000256" key="1">
    <source>
        <dbReference type="SAM" id="Phobius"/>
    </source>
</evidence>
<accession>A0AAR2KU95</accession>
<feature type="transmembrane region" description="Helical" evidence="1">
    <location>
        <begin position="6"/>
        <end position="27"/>
    </location>
</feature>
<dbReference type="AlphaFoldDB" id="A0AAR2KU95"/>
<keyword evidence="3" id="KW-1185">Reference proteome</keyword>
<dbReference type="PANTHER" id="PTHR31635">
    <property type="entry name" value="REVERSE TRANSCRIPTASE DOMAIN-CONTAINING PROTEIN-RELATED"/>
    <property type="match status" value="1"/>
</dbReference>
<keyword evidence="1" id="KW-1133">Transmembrane helix</keyword>
<keyword evidence="1" id="KW-0812">Transmembrane</keyword>
<sequence length="381" mass="43251">MVVWEVGGVWVFGIWFLCCGVSHPLSITLRSSLRIKGILRHGIESKVSLYADDLLLYLRDPLETIPVAESTLKEFGSFSGYKLNFQKSECFPVSRDAHNLTQAAIPFRLSPAGFRYLGVNITHNISSIVRANFPPLIAEMNADFQRWNSLPLSLAGRVQCVKMSILPIFLYLFQCLPVFLPKSFFKDIDKAVTNFIWSGKVPRIRKPILQKSKIDSGLALPNFFYYYLAANVQKICFWLHSPEIDWCRLESLLCSSTSLLAMIFSTLPLSQEQYSVNPVVLSTLKIWSQLSGLAKSQNASSLIPIRSNHLFPPSLTDSTFLQWANLGINNFRDLYENKIFSSFEKLSDKFKLPPTNFFRYLQPVVNVSCFPEINSVISCCK</sequence>
<dbReference type="Ensembl" id="ENSPNAT00000055861.1">
    <property type="protein sequence ID" value="ENSPNAP00000067850.1"/>
    <property type="gene ID" value="ENSPNAG00000037227.1"/>
</dbReference>
<evidence type="ECO:0008006" key="4">
    <source>
        <dbReference type="Google" id="ProtNLM"/>
    </source>
</evidence>
<reference evidence="2" key="3">
    <citation type="submission" date="2025-09" db="UniProtKB">
        <authorList>
            <consortium name="Ensembl"/>
        </authorList>
    </citation>
    <scope>IDENTIFICATION</scope>
</reference>
<proteinExistence type="predicted"/>
<name>A0AAR2KU95_PYGNA</name>
<reference evidence="2 3" key="1">
    <citation type="submission" date="2020-10" db="EMBL/GenBank/DDBJ databases">
        <title>Pygocentrus nattereri (red-bellied piranha) genome, fPygNat1, primary haplotype.</title>
        <authorList>
            <person name="Myers G."/>
            <person name="Meyer A."/>
            <person name="Karagic N."/>
            <person name="Pippel M."/>
            <person name="Winkler S."/>
            <person name="Tracey A."/>
            <person name="Wood J."/>
            <person name="Formenti G."/>
            <person name="Howe K."/>
            <person name="Fedrigo O."/>
            <person name="Jarvis E.D."/>
        </authorList>
    </citation>
    <scope>NUCLEOTIDE SEQUENCE [LARGE SCALE GENOMIC DNA]</scope>
</reference>
<dbReference type="PANTHER" id="PTHR31635:SF196">
    <property type="entry name" value="REVERSE TRANSCRIPTASE DOMAIN-CONTAINING PROTEIN-RELATED"/>
    <property type="match status" value="1"/>
</dbReference>
<keyword evidence="1" id="KW-0472">Membrane</keyword>